<name>A0A8B7PAP4_HYAAZ</name>
<evidence type="ECO:0000313" key="2">
    <source>
        <dbReference type="RefSeq" id="XP_018023229.1"/>
    </source>
</evidence>
<gene>
    <name evidence="2" type="primary">LOC108679159</name>
</gene>
<keyword evidence="1" id="KW-1185">Reference proteome</keyword>
<dbReference type="Proteomes" id="UP000694843">
    <property type="component" value="Unplaced"/>
</dbReference>
<evidence type="ECO:0000313" key="1">
    <source>
        <dbReference type="Proteomes" id="UP000694843"/>
    </source>
</evidence>
<dbReference type="AlphaFoldDB" id="A0A8B7PAP4"/>
<reference evidence="2" key="1">
    <citation type="submission" date="2025-08" db="UniProtKB">
        <authorList>
            <consortium name="RefSeq"/>
        </authorList>
    </citation>
    <scope>IDENTIFICATION</scope>
    <source>
        <tissue evidence="2">Whole organism</tissue>
    </source>
</reference>
<sequence length="104" mass="11049">MFVILGTVEGPTASLCGNMTGFATTFAVKELSDVTLSLVAQGRHKFSITATQFACAAVPPFVSPSSAGLRIRDPPKYVPVSTTTPAPHVRVTLPFLFNPIPPYK</sequence>
<dbReference type="KEGG" id="hazt:108679159"/>
<dbReference type="RefSeq" id="XP_018023229.1">
    <property type="nucleotide sequence ID" value="XM_018167740.2"/>
</dbReference>
<protein>
    <submittedName>
        <fullName evidence="2">Uncharacterized protein LOC108679159</fullName>
    </submittedName>
</protein>
<proteinExistence type="predicted"/>
<dbReference type="GeneID" id="108679159"/>
<organism evidence="1 2">
    <name type="scientific">Hyalella azteca</name>
    <name type="common">Amphipod</name>
    <dbReference type="NCBI Taxonomy" id="294128"/>
    <lineage>
        <taxon>Eukaryota</taxon>
        <taxon>Metazoa</taxon>
        <taxon>Ecdysozoa</taxon>
        <taxon>Arthropoda</taxon>
        <taxon>Crustacea</taxon>
        <taxon>Multicrustacea</taxon>
        <taxon>Malacostraca</taxon>
        <taxon>Eumalacostraca</taxon>
        <taxon>Peracarida</taxon>
        <taxon>Amphipoda</taxon>
        <taxon>Senticaudata</taxon>
        <taxon>Talitrida</taxon>
        <taxon>Talitroidea</taxon>
        <taxon>Hyalellidae</taxon>
        <taxon>Hyalella</taxon>
    </lineage>
</organism>
<accession>A0A8B7PAP4</accession>